<dbReference type="EMBL" id="KU935715">
    <property type="protein sequence ID" value="AND75244.1"/>
    <property type="molecule type" value="Genomic_DNA"/>
</dbReference>
<evidence type="ECO:0000313" key="1">
    <source>
        <dbReference type="EMBL" id="AND75244.1"/>
    </source>
</evidence>
<accession>A0A172Q075</accession>
<dbReference type="Proteomes" id="UP000225947">
    <property type="component" value="Segment"/>
</dbReference>
<keyword evidence="1" id="KW-0547">Nucleotide-binding</keyword>
<evidence type="ECO:0000313" key="2">
    <source>
        <dbReference type="Proteomes" id="UP000225947"/>
    </source>
</evidence>
<protein>
    <submittedName>
        <fullName evidence="1">ATP-dependent DNA helicase RecQ</fullName>
    </submittedName>
</protein>
<organism evidence="1 2">
    <name type="scientific">Acinetobacter phage vB_AbaM_ME3</name>
    <dbReference type="NCBI Taxonomy" id="1837876"/>
    <lineage>
        <taxon>Viruses</taxon>
        <taxon>Duplodnaviria</taxon>
        <taxon>Heunggongvirae</taxon>
        <taxon>Uroviricota</taxon>
        <taxon>Caudoviricetes</taxon>
        <taxon>Metrivirus</taxon>
        <taxon>Metrivirus ME3</taxon>
    </lineage>
</organism>
<dbReference type="GO" id="GO:0004386">
    <property type="term" value="F:helicase activity"/>
    <property type="evidence" value="ECO:0007669"/>
    <property type="project" value="UniProtKB-KW"/>
</dbReference>
<name>A0A172Q075_9CAUD</name>
<sequence>MTLLSDTLKQYWGYDSFKGMQKEAITSVLER</sequence>
<gene>
    <name evidence="1" type="ORF">ME3_83</name>
</gene>
<keyword evidence="1" id="KW-0067">ATP-binding</keyword>
<keyword evidence="1" id="KW-0347">Helicase</keyword>
<reference evidence="2" key="1">
    <citation type="submission" date="2016-03" db="EMBL/GenBank/DDBJ databases">
        <title>Characterization of Acinetobacter baumannii phage vB_AbaM_ME3.</title>
        <authorList>
            <person name="Buttimer C.T.H."/>
            <person name="Elbreki M."/>
            <person name="Coffey A."/>
        </authorList>
    </citation>
    <scope>NUCLEOTIDE SEQUENCE [LARGE SCALE GENOMIC DNA]</scope>
</reference>
<keyword evidence="2" id="KW-1185">Reference proteome</keyword>
<proteinExistence type="predicted"/>
<keyword evidence="1" id="KW-0378">Hydrolase</keyword>